<gene>
    <name evidence="5" type="ORF">HNR39_003974</name>
</gene>
<dbReference type="RefSeq" id="WP_168054258.1">
    <property type="nucleotide sequence ID" value="NZ_JAAOZT010000004.1"/>
</dbReference>
<dbReference type="GO" id="GO:0016020">
    <property type="term" value="C:membrane"/>
    <property type="evidence" value="ECO:0007669"/>
    <property type="project" value="TreeGrafter"/>
</dbReference>
<dbReference type="GO" id="GO:0016491">
    <property type="term" value="F:oxidoreductase activity"/>
    <property type="evidence" value="ECO:0007669"/>
    <property type="project" value="UniProtKB-KW"/>
</dbReference>
<dbReference type="PRINTS" id="PR00081">
    <property type="entry name" value="GDHRDH"/>
</dbReference>
<dbReference type="EMBL" id="JACHHQ010000010">
    <property type="protein sequence ID" value="MBB5202111.1"/>
    <property type="molecule type" value="Genomic_DNA"/>
</dbReference>
<dbReference type="InterPro" id="IPR036291">
    <property type="entry name" value="NAD(P)-bd_dom_sf"/>
</dbReference>
<dbReference type="FunFam" id="3.40.50.720:FF:000084">
    <property type="entry name" value="Short-chain dehydrogenase reductase"/>
    <property type="match status" value="1"/>
</dbReference>
<reference evidence="5 6" key="1">
    <citation type="submission" date="2020-08" db="EMBL/GenBank/DDBJ databases">
        <title>Genomic Encyclopedia of Type Strains, Phase IV (KMG-IV): sequencing the most valuable type-strain genomes for metagenomic binning, comparative biology and taxonomic classification.</title>
        <authorList>
            <person name="Goeker M."/>
        </authorList>
    </citation>
    <scope>NUCLEOTIDE SEQUENCE [LARGE SCALE GENOMIC DNA]</scope>
    <source>
        <strain evidence="5 6">DSM 23240</strain>
    </source>
</reference>
<dbReference type="InterPro" id="IPR002347">
    <property type="entry name" value="SDR_fam"/>
</dbReference>
<name>A0A840S051_9BURK</name>
<dbReference type="Pfam" id="PF00106">
    <property type="entry name" value="adh_short"/>
    <property type="match status" value="1"/>
</dbReference>
<protein>
    <submittedName>
        <fullName evidence="5">NAD(P)-dependent dehydrogenase (Short-subunit alcohol dehydrogenase family)</fullName>
    </submittedName>
</protein>
<sequence length="300" mass="32247">MENLVGKVAVITGASDGIGKAIAIRAADEGMKLVLASINPLKLDAVVAEFKARDADVIGVCTDVSKAEQVEALAAQVFSRFGNVHLLVNNAGVAIVKPVWKTTPQDWDWVMGVNLYGVTNCLRAFIPAMLKNGEEGHIINTSSMAGLQSQPSMAAYNASKHAVVTVSEGLHHDLALSGAKIKVSVLCPLWVKTKITQAERNRPSDSALDLKALNTDAFNTGVFDPVVAKTGKAIFSGVRKGITADRIADAVFDAIQTDCFYILTDPDEIPKIRTRMEDILHQRAPTFSPIWKDGIQKINA</sequence>
<dbReference type="InterPro" id="IPR020904">
    <property type="entry name" value="Sc_DH/Rdtase_CS"/>
</dbReference>
<evidence type="ECO:0000313" key="6">
    <source>
        <dbReference type="Proteomes" id="UP000571084"/>
    </source>
</evidence>
<keyword evidence="6" id="KW-1185">Reference proteome</keyword>
<evidence type="ECO:0000256" key="1">
    <source>
        <dbReference type="ARBA" id="ARBA00006484"/>
    </source>
</evidence>
<dbReference type="PRINTS" id="PR00080">
    <property type="entry name" value="SDRFAMILY"/>
</dbReference>
<dbReference type="NCBIfam" id="NF004843">
    <property type="entry name" value="PRK06194.1"/>
    <property type="match status" value="1"/>
</dbReference>
<dbReference type="InterPro" id="IPR057326">
    <property type="entry name" value="KR_dom"/>
</dbReference>
<dbReference type="Gene3D" id="3.40.50.720">
    <property type="entry name" value="NAD(P)-binding Rossmann-like Domain"/>
    <property type="match status" value="1"/>
</dbReference>
<organism evidence="5 6">
    <name type="scientific">Glaciimonas immobilis</name>
    <dbReference type="NCBI Taxonomy" id="728004"/>
    <lineage>
        <taxon>Bacteria</taxon>
        <taxon>Pseudomonadati</taxon>
        <taxon>Pseudomonadota</taxon>
        <taxon>Betaproteobacteria</taxon>
        <taxon>Burkholderiales</taxon>
        <taxon>Oxalobacteraceae</taxon>
        <taxon>Glaciimonas</taxon>
    </lineage>
</organism>
<dbReference type="PANTHER" id="PTHR44196:SF1">
    <property type="entry name" value="DEHYDROGENASE_REDUCTASE SDR FAMILY MEMBER 7B"/>
    <property type="match status" value="1"/>
</dbReference>
<dbReference type="PANTHER" id="PTHR44196">
    <property type="entry name" value="DEHYDROGENASE/REDUCTASE SDR FAMILY MEMBER 7B"/>
    <property type="match status" value="1"/>
</dbReference>
<dbReference type="SUPFAM" id="SSF51735">
    <property type="entry name" value="NAD(P)-binding Rossmann-fold domains"/>
    <property type="match status" value="1"/>
</dbReference>
<dbReference type="SMART" id="SM00822">
    <property type="entry name" value="PKS_KR"/>
    <property type="match status" value="1"/>
</dbReference>
<accession>A0A840S051</accession>
<evidence type="ECO:0000256" key="3">
    <source>
        <dbReference type="RuleBase" id="RU000363"/>
    </source>
</evidence>
<evidence type="ECO:0000313" key="5">
    <source>
        <dbReference type="EMBL" id="MBB5202111.1"/>
    </source>
</evidence>
<proteinExistence type="inferred from homology"/>
<comment type="similarity">
    <text evidence="1 3">Belongs to the short-chain dehydrogenases/reductases (SDR) family.</text>
</comment>
<dbReference type="CDD" id="cd05233">
    <property type="entry name" value="SDR_c"/>
    <property type="match status" value="1"/>
</dbReference>
<dbReference type="AlphaFoldDB" id="A0A840S051"/>
<comment type="caution">
    <text evidence="5">The sequence shown here is derived from an EMBL/GenBank/DDBJ whole genome shotgun (WGS) entry which is preliminary data.</text>
</comment>
<feature type="domain" description="Ketoreductase" evidence="4">
    <location>
        <begin position="7"/>
        <end position="193"/>
    </location>
</feature>
<dbReference type="PROSITE" id="PS00061">
    <property type="entry name" value="ADH_SHORT"/>
    <property type="match status" value="1"/>
</dbReference>
<evidence type="ECO:0000259" key="4">
    <source>
        <dbReference type="SMART" id="SM00822"/>
    </source>
</evidence>
<dbReference type="Proteomes" id="UP000571084">
    <property type="component" value="Unassembled WGS sequence"/>
</dbReference>
<evidence type="ECO:0000256" key="2">
    <source>
        <dbReference type="ARBA" id="ARBA00023002"/>
    </source>
</evidence>
<keyword evidence="2" id="KW-0560">Oxidoreductase</keyword>